<sequence length="308" mass="34776">MTDYAIGIEGGGTKTRVVIVNYAKSEIVYDKSYDIPSNHYLTSIQQVCNDFTKMVEESEREHKIINIKALGITAAGFNTVNEHVEKHFANYSQFVQSHDTSGPIQMFERQFNKKAAVVISGTGSAGFFHRQIGGLGHFLKERGCGFSAVRRAIENVCLQKDGFKSEYGSYGDLWEEFTKFFNFPGQDYQDSGILELFYGEGFKGKVASFNIIMKENHSSLVEKIYIEEFEYLASMIKALKLEQNFTDIICVGSFWRSLDSQPAAKKILFEQFKDCKFWVTKPQTAAIGAALHAVNAKWSGEPMFDVLE</sequence>
<dbReference type="InterPro" id="IPR043129">
    <property type="entry name" value="ATPase_NBD"/>
</dbReference>
<dbReference type="VEuPathDB" id="GiardiaDB:SS50377_22262"/>
<dbReference type="InterPro" id="IPR039758">
    <property type="entry name" value="NAGK-like"/>
</dbReference>
<dbReference type="Proteomes" id="UP000018208">
    <property type="component" value="Unassembled WGS sequence"/>
</dbReference>
<protein>
    <recommendedName>
        <fullName evidence="3">N-acetyl-D-glucosamine kinase</fullName>
        <ecNumber evidence="2">2.7.1.59</ecNumber>
    </recommendedName>
    <alternativeName>
        <fullName evidence="4">GlcNAc kinase</fullName>
    </alternativeName>
</protein>
<feature type="domain" description="ATPase BadF/BadG/BcrA/BcrD type" evidence="5">
    <location>
        <begin position="6"/>
        <end position="293"/>
    </location>
</feature>
<dbReference type="PANTHER" id="PTHR12862">
    <property type="entry name" value="BADF TYPE ATPASE DOMAIN-CONTAINING PROTEIN"/>
    <property type="match status" value="1"/>
</dbReference>
<evidence type="ECO:0000313" key="6">
    <source>
        <dbReference type="EMBL" id="EST42244.1"/>
    </source>
</evidence>
<dbReference type="AlphaFoldDB" id="V6LNE0"/>
<dbReference type="SUPFAM" id="SSF53067">
    <property type="entry name" value="Actin-like ATPase domain"/>
    <property type="match status" value="2"/>
</dbReference>
<dbReference type="InterPro" id="IPR002731">
    <property type="entry name" value="ATPase_BadF"/>
</dbReference>
<dbReference type="Gene3D" id="3.30.420.40">
    <property type="match status" value="2"/>
</dbReference>
<dbReference type="GO" id="GO:0045127">
    <property type="term" value="F:N-acetylglucosamine kinase activity"/>
    <property type="evidence" value="ECO:0007669"/>
    <property type="project" value="UniProtKB-EC"/>
</dbReference>
<dbReference type="PANTHER" id="PTHR12862:SF0">
    <property type="entry name" value="N-ACETYL-D-GLUCOSAMINE KINASE"/>
    <property type="match status" value="1"/>
</dbReference>
<keyword evidence="8" id="KW-1185">Reference proteome</keyword>
<keyword evidence="7" id="KW-0418">Kinase</keyword>
<accession>V6LNE0</accession>
<dbReference type="EC" id="2.7.1.59" evidence="2"/>
<evidence type="ECO:0000259" key="5">
    <source>
        <dbReference type="Pfam" id="PF01869"/>
    </source>
</evidence>
<evidence type="ECO:0000256" key="2">
    <source>
        <dbReference type="ARBA" id="ARBA00012122"/>
    </source>
</evidence>
<dbReference type="EMBL" id="KI546166">
    <property type="protein sequence ID" value="EST42244.1"/>
    <property type="molecule type" value="Genomic_DNA"/>
</dbReference>
<dbReference type="Pfam" id="PF01869">
    <property type="entry name" value="BcrAD_BadFG"/>
    <property type="match status" value="1"/>
</dbReference>
<evidence type="ECO:0000256" key="1">
    <source>
        <dbReference type="ARBA" id="ARBA00006198"/>
    </source>
</evidence>
<proteinExistence type="inferred from homology"/>
<reference evidence="6 7" key="1">
    <citation type="journal article" date="2014" name="PLoS Genet.">
        <title>The Genome of Spironucleus salmonicida Highlights a Fish Pathogen Adapted to Fluctuating Environments.</title>
        <authorList>
            <person name="Xu F."/>
            <person name="Jerlstrom-Hultqvist J."/>
            <person name="Einarsson E."/>
            <person name="Astvaldsson A."/>
            <person name="Svard S.G."/>
            <person name="Andersson J.O."/>
        </authorList>
    </citation>
    <scope>NUCLEOTIDE SEQUENCE</scope>
    <source>
        <strain evidence="7">ATCC 50377</strain>
    </source>
</reference>
<organism evidence="6">
    <name type="scientific">Spironucleus salmonicida</name>
    <dbReference type="NCBI Taxonomy" id="348837"/>
    <lineage>
        <taxon>Eukaryota</taxon>
        <taxon>Metamonada</taxon>
        <taxon>Diplomonadida</taxon>
        <taxon>Hexamitidae</taxon>
        <taxon>Hexamitinae</taxon>
        <taxon>Spironucleus</taxon>
    </lineage>
</organism>
<evidence type="ECO:0000256" key="4">
    <source>
        <dbReference type="ARBA" id="ARBA00031123"/>
    </source>
</evidence>
<name>V6LNE0_9EUKA</name>
<dbReference type="EMBL" id="AUWU02000003">
    <property type="protein sequence ID" value="KAH0574647.1"/>
    <property type="molecule type" value="Genomic_DNA"/>
</dbReference>
<evidence type="ECO:0000313" key="8">
    <source>
        <dbReference type="Proteomes" id="UP000018208"/>
    </source>
</evidence>
<gene>
    <name evidence="6" type="ORF">SS50377_18546</name>
    <name evidence="7" type="ORF">SS50377_22262</name>
</gene>
<dbReference type="OrthoDB" id="311172at2759"/>
<comment type="similarity">
    <text evidence="1">Belongs to the eukaryotic-type N-acetylglucosamine kinase family.</text>
</comment>
<evidence type="ECO:0000313" key="7">
    <source>
        <dbReference type="EMBL" id="KAH0574647.1"/>
    </source>
</evidence>
<keyword evidence="7" id="KW-0808">Transferase</keyword>
<reference evidence="7" key="2">
    <citation type="submission" date="2020-12" db="EMBL/GenBank/DDBJ databases">
        <title>New Spironucleus salmonicida genome in near-complete chromosomes.</title>
        <authorList>
            <person name="Xu F."/>
            <person name="Kurt Z."/>
            <person name="Jimenez-Gonzalez A."/>
            <person name="Astvaldsson A."/>
            <person name="Andersson J.O."/>
            <person name="Svard S.G."/>
        </authorList>
    </citation>
    <scope>NUCLEOTIDE SEQUENCE</scope>
    <source>
        <strain evidence="7">ATCC 50377</strain>
    </source>
</reference>
<evidence type="ECO:0000256" key="3">
    <source>
        <dbReference type="ARBA" id="ARBA00014974"/>
    </source>
</evidence>